<dbReference type="OrthoDB" id="3642468at2759"/>
<name>A0A0D2BE65_9EURO</name>
<accession>A0A0D2BE65</accession>
<evidence type="ECO:0008006" key="4">
    <source>
        <dbReference type="Google" id="ProtNLM"/>
    </source>
</evidence>
<proteinExistence type="predicted"/>
<dbReference type="Proteomes" id="UP000053328">
    <property type="component" value="Unassembled WGS sequence"/>
</dbReference>
<dbReference type="AlphaFoldDB" id="A0A0D2BE65"/>
<dbReference type="GeneID" id="27331552"/>
<keyword evidence="3" id="KW-1185">Reference proteome</keyword>
<dbReference type="EMBL" id="KN847494">
    <property type="protein sequence ID" value="KIW17278.1"/>
    <property type="molecule type" value="Genomic_DNA"/>
</dbReference>
<protein>
    <recommendedName>
        <fullName evidence="4">F-box domain-containing protein</fullName>
    </recommendedName>
</protein>
<feature type="region of interest" description="Disordered" evidence="1">
    <location>
        <begin position="1"/>
        <end position="68"/>
    </location>
</feature>
<reference evidence="2 3" key="1">
    <citation type="submission" date="2015-01" db="EMBL/GenBank/DDBJ databases">
        <title>The Genome Sequence of Exophiala spinifera CBS89968.</title>
        <authorList>
            <consortium name="The Broad Institute Genomics Platform"/>
            <person name="Cuomo C."/>
            <person name="de Hoog S."/>
            <person name="Gorbushina A."/>
            <person name="Stielow B."/>
            <person name="Teixiera M."/>
            <person name="Abouelleil A."/>
            <person name="Chapman S.B."/>
            <person name="Priest M."/>
            <person name="Young S.K."/>
            <person name="Wortman J."/>
            <person name="Nusbaum C."/>
            <person name="Birren B."/>
        </authorList>
    </citation>
    <scope>NUCLEOTIDE SEQUENCE [LARGE SCALE GENOMIC DNA]</scope>
    <source>
        <strain evidence="2 3">CBS 89968</strain>
    </source>
</reference>
<organism evidence="2 3">
    <name type="scientific">Exophiala spinifera</name>
    <dbReference type="NCBI Taxonomy" id="91928"/>
    <lineage>
        <taxon>Eukaryota</taxon>
        <taxon>Fungi</taxon>
        <taxon>Dikarya</taxon>
        <taxon>Ascomycota</taxon>
        <taxon>Pezizomycotina</taxon>
        <taxon>Eurotiomycetes</taxon>
        <taxon>Chaetothyriomycetidae</taxon>
        <taxon>Chaetothyriales</taxon>
        <taxon>Herpotrichiellaceae</taxon>
        <taxon>Exophiala</taxon>
    </lineage>
</organism>
<sequence>MTDAESAISASGDSKAESSLPPSQDGTRPKRSKINQPSLPAPTNAARPKVTVSHARDRPTEDDESVTSYESFAHLQEAHTEDVTITTFPLSKGEKKAILRKKGASAEDEPLVDTTAALTLNSKRTARLQKRQEKKQSRKVHSHIQSFLDFPPEILSLILGFLRPSDVFSQLRLNHFMRNFILENERSLAESITRRCYWVLRQCFPLPVLLEKVPASARPVLLSPQWQDRIKIHRNPYQHIKQIDPAVVCTCMSCLLSWNNLNIILDLAHWQRNFENREPLPIIPRGKNPEWNTKLLADHADIVIKAIHSPLAHSRILQTHLDVTTRTIVRSARWRKKGEKVTTPKPRLYHLTDEEAEAGTDEYLERSGPPSYQPIYMRDNYYNIEAFVPNRKWDKETQTWHYYSKWPKPHENDLAWLVARFSSYQAQAQAQAQAPPQVQVQAEAEAQTQSVIQRLPNWGSSS</sequence>
<dbReference type="HOGENOM" id="CLU_047427_1_0_1"/>
<dbReference type="VEuPathDB" id="FungiDB:PV08_04469"/>
<dbReference type="STRING" id="91928.A0A0D2BE65"/>
<evidence type="ECO:0000313" key="2">
    <source>
        <dbReference type="EMBL" id="KIW17278.1"/>
    </source>
</evidence>
<dbReference type="RefSeq" id="XP_016237494.1">
    <property type="nucleotide sequence ID" value="XM_016378817.1"/>
</dbReference>
<evidence type="ECO:0000256" key="1">
    <source>
        <dbReference type="SAM" id="MobiDB-lite"/>
    </source>
</evidence>
<evidence type="ECO:0000313" key="3">
    <source>
        <dbReference type="Proteomes" id="UP000053328"/>
    </source>
</evidence>
<gene>
    <name evidence="2" type="ORF">PV08_04469</name>
</gene>